<gene>
    <name evidence="1" type="ORF">SteCoe_1875</name>
</gene>
<dbReference type="EMBL" id="MPUH01000020">
    <property type="protein sequence ID" value="OMJ94851.1"/>
    <property type="molecule type" value="Genomic_DNA"/>
</dbReference>
<protein>
    <submittedName>
        <fullName evidence="1">Uncharacterized protein</fullName>
    </submittedName>
</protein>
<sequence>MSKYTDNRFMSKYQISIRKLSAEKAREIHKSIRTYSEKHGARNSSLNSTSIGFNIDKEILKVQKKCENFNNWLKKEKSKLFNELPDFSKIRIKTPKAAIESLSVTPNRKRIMRNGFVKTPRLKAVLDSPTLKRNALQFRSFYKF</sequence>
<dbReference type="Proteomes" id="UP000187209">
    <property type="component" value="Unassembled WGS sequence"/>
</dbReference>
<accession>A0A1R2D0T9</accession>
<dbReference type="AlphaFoldDB" id="A0A1R2D0T9"/>
<evidence type="ECO:0000313" key="2">
    <source>
        <dbReference type="Proteomes" id="UP000187209"/>
    </source>
</evidence>
<evidence type="ECO:0000313" key="1">
    <source>
        <dbReference type="EMBL" id="OMJ94851.1"/>
    </source>
</evidence>
<proteinExistence type="predicted"/>
<keyword evidence="2" id="KW-1185">Reference proteome</keyword>
<organism evidence="1 2">
    <name type="scientific">Stentor coeruleus</name>
    <dbReference type="NCBI Taxonomy" id="5963"/>
    <lineage>
        <taxon>Eukaryota</taxon>
        <taxon>Sar</taxon>
        <taxon>Alveolata</taxon>
        <taxon>Ciliophora</taxon>
        <taxon>Postciliodesmatophora</taxon>
        <taxon>Heterotrichea</taxon>
        <taxon>Heterotrichida</taxon>
        <taxon>Stentoridae</taxon>
        <taxon>Stentor</taxon>
    </lineage>
</organism>
<reference evidence="1 2" key="1">
    <citation type="submission" date="2016-11" db="EMBL/GenBank/DDBJ databases">
        <title>The macronuclear genome of Stentor coeruleus: a giant cell with tiny introns.</title>
        <authorList>
            <person name="Slabodnick M."/>
            <person name="Ruby J.G."/>
            <person name="Reiff S.B."/>
            <person name="Swart E.C."/>
            <person name="Gosai S."/>
            <person name="Prabakaran S."/>
            <person name="Witkowska E."/>
            <person name="Larue G.E."/>
            <person name="Fisher S."/>
            <person name="Freeman R.M."/>
            <person name="Gunawardena J."/>
            <person name="Chu W."/>
            <person name="Stover N.A."/>
            <person name="Gregory B.D."/>
            <person name="Nowacki M."/>
            <person name="Derisi J."/>
            <person name="Roy S.W."/>
            <person name="Marshall W.F."/>
            <person name="Sood P."/>
        </authorList>
    </citation>
    <scope>NUCLEOTIDE SEQUENCE [LARGE SCALE GENOMIC DNA]</scope>
    <source>
        <strain evidence="1">WM001</strain>
    </source>
</reference>
<comment type="caution">
    <text evidence="1">The sequence shown here is derived from an EMBL/GenBank/DDBJ whole genome shotgun (WGS) entry which is preliminary data.</text>
</comment>
<name>A0A1R2D0T9_9CILI</name>